<feature type="domain" description="Peptidase S1" evidence="9">
    <location>
        <begin position="105"/>
        <end position="345"/>
    </location>
</feature>
<evidence type="ECO:0000256" key="1">
    <source>
        <dbReference type="ARBA" id="ARBA00001656"/>
    </source>
</evidence>
<dbReference type="EC" id="3.4.21.10" evidence="2"/>
<dbReference type="Gene3D" id="2.40.10.10">
    <property type="entry name" value="Trypsin-like serine proteases"/>
    <property type="match status" value="2"/>
</dbReference>
<dbReference type="PROSITE" id="PS50240">
    <property type="entry name" value="TRYPSIN_DOM"/>
    <property type="match status" value="1"/>
</dbReference>
<evidence type="ECO:0000256" key="3">
    <source>
        <dbReference type="ARBA" id="ARBA00017161"/>
    </source>
</evidence>
<evidence type="ECO:0000256" key="8">
    <source>
        <dbReference type="RuleBase" id="RU363034"/>
    </source>
</evidence>
<evidence type="ECO:0000313" key="11">
    <source>
        <dbReference type="Ensembl" id="ENSCCEP00000016563.1"/>
    </source>
</evidence>
<keyword evidence="5 8" id="KW-0378">Hydrolase</keyword>
<evidence type="ECO:0000256" key="6">
    <source>
        <dbReference type="ARBA" id="ARBA00022825"/>
    </source>
</evidence>
<keyword evidence="4 8" id="KW-0645">Protease</keyword>
<dbReference type="AlphaFoldDB" id="A0A8C0V023"/>
<dbReference type="PANTHER" id="PTHR24252">
    <property type="entry name" value="ACROSIN-RELATED"/>
    <property type="match status" value="1"/>
</dbReference>
<dbReference type="GO" id="GO:0004252">
    <property type="term" value="F:serine-type endopeptidase activity"/>
    <property type="evidence" value="ECO:0007669"/>
    <property type="project" value="InterPro"/>
</dbReference>
<organism evidence="11 12">
    <name type="scientific">Cyanistes caeruleus</name>
    <name type="common">Eurasian blue tit</name>
    <name type="synonym">Parus caeruleus</name>
    <dbReference type="NCBI Taxonomy" id="156563"/>
    <lineage>
        <taxon>Eukaryota</taxon>
        <taxon>Metazoa</taxon>
        <taxon>Chordata</taxon>
        <taxon>Craniata</taxon>
        <taxon>Vertebrata</taxon>
        <taxon>Euteleostomi</taxon>
        <taxon>Archelosauria</taxon>
        <taxon>Archosauria</taxon>
        <taxon>Dinosauria</taxon>
        <taxon>Saurischia</taxon>
        <taxon>Theropoda</taxon>
        <taxon>Coelurosauria</taxon>
        <taxon>Aves</taxon>
        <taxon>Neognathae</taxon>
        <taxon>Neoaves</taxon>
        <taxon>Telluraves</taxon>
        <taxon>Australaves</taxon>
        <taxon>Passeriformes</taxon>
        <taxon>Paridae</taxon>
        <taxon>Cyanistes</taxon>
    </lineage>
</organism>
<accession>A0A8C0V023</accession>
<name>A0A8C0V023_CYACU</name>
<dbReference type="PRINTS" id="PR00722">
    <property type="entry name" value="CHYMOTRYPSIN"/>
</dbReference>
<keyword evidence="7" id="KW-1015">Disulfide bond</keyword>
<dbReference type="PROSITE" id="PS00134">
    <property type="entry name" value="TRYPSIN_HIS"/>
    <property type="match status" value="1"/>
</dbReference>
<evidence type="ECO:0000256" key="4">
    <source>
        <dbReference type="ARBA" id="ARBA00022670"/>
    </source>
</evidence>
<keyword evidence="6 8" id="KW-0720">Serine protease</keyword>
<dbReference type="FunFam" id="2.40.10.10:FF:000003">
    <property type="entry name" value="Transmembrane serine protease 3"/>
    <property type="match status" value="1"/>
</dbReference>
<dbReference type="Ensembl" id="ENSCCET00000025603.1">
    <property type="protein sequence ID" value="ENSCCEP00000016563.1"/>
    <property type="gene ID" value="ENSCCEG00000015477.1"/>
</dbReference>
<evidence type="ECO:0000259" key="9">
    <source>
        <dbReference type="PROSITE" id="PS50240"/>
    </source>
</evidence>
<gene>
    <name evidence="11" type="primary">LOC111926224</name>
    <name evidence="10" type="synonym">LOC111926222</name>
</gene>
<sequence length="431" mass="47244">MPQAAVPRTRNPPLRDISPGSKDTVAAVGIAAVAVLLHGALSACCSHEPLAAMNWLSLLVLMTVAGLAHSMEYTCGGTCGLQAVPSVYHPMTYSYGSLDYGMTRVVGGADALPGAWPWIVSIRHPWVPGLRHLCGGSLIRAEWVLTAAHCFDQVTDIGMVYLVIGATQLTQPGPGAQLRRVKQLVIHPYYNPDDYSYDIALLELDHPVLCSPYIQLACVPDATLRVSELQNCWVAGWGSTAPRAQTSSDHLQEATVQLINLKICNSSRWYAGKIHTHNLCAGYPQGLIDTCQGDSGGPLMCQEKNSDYWWVVGITSWGKGCARARRPGVYTSTLYFSDWILFQMRLSPDGSPSPTSRACSHFLTTSHFWIHYITTPQPPLKPWPRATPSPKPMPVPTMGKVNSCPFPIKILMEFFIRVKELLQQIFGQNTS</sequence>
<dbReference type="InterPro" id="IPR033116">
    <property type="entry name" value="TRYPSIN_SER"/>
</dbReference>
<evidence type="ECO:0000313" key="12">
    <source>
        <dbReference type="Proteomes" id="UP000694410"/>
    </source>
</evidence>
<dbReference type="GO" id="GO:0007340">
    <property type="term" value="P:acrosome reaction"/>
    <property type="evidence" value="ECO:0007669"/>
    <property type="project" value="TreeGrafter"/>
</dbReference>
<evidence type="ECO:0000256" key="5">
    <source>
        <dbReference type="ARBA" id="ARBA00022801"/>
    </source>
</evidence>
<dbReference type="Proteomes" id="UP000694410">
    <property type="component" value="Unplaced"/>
</dbReference>
<dbReference type="SUPFAM" id="SSF50494">
    <property type="entry name" value="Trypsin-like serine proteases"/>
    <property type="match status" value="1"/>
</dbReference>
<dbReference type="InterPro" id="IPR043504">
    <property type="entry name" value="Peptidase_S1_PA_chymotrypsin"/>
</dbReference>
<evidence type="ECO:0000256" key="2">
    <source>
        <dbReference type="ARBA" id="ARBA00012050"/>
    </source>
</evidence>
<dbReference type="InterPro" id="IPR009003">
    <property type="entry name" value="Peptidase_S1_PA"/>
</dbReference>
<dbReference type="SMART" id="SM00020">
    <property type="entry name" value="Tryp_SPc"/>
    <property type="match status" value="1"/>
</dbReference>
<dbReference type="PROSITE" id="PS00135">
    <property type="entry name" value="TRYPSIN_SER"/>
    <property type="match status" value="1"/>
</dbReference>
<dbReference type="Ensembl" id="ENSCCET00000025602.1">
    <property type="protein sequence ID" value="ENSCCEP00000016562.1"/>
    <property type="gene ID" value="ENSCCEG00000015476.1"/>
</dbReference>
<dbReference type="InterPro" id="IPR001314">
    <property type="entry name" value="Peptidase_S1A"/>
</dbReference>
<dbReference type="PANTHER" id="PTHR24252:SF8">
    <property type="entry name" value="ACROSIN"/>
    <property type="match status" value="1"/>
</dbReference>
<dbReference type="InterPro" id="IPR001254">
    <property type="entry name" value="Trypsin_dom"/>
</dbReference>
<dbReference type="GO" id="GO:0006508">
    <property type="term" value="P:proteolysis"/>
    <property type="evidence" value="ECO:0007669"/>
    <property type="project" value="UniProtKB-KW"/>
</dbReference>
<protein>
    <recommendedName>
        <fullName evidence="3">Acrosin</fullName>
        <ecNumber evidence="2">3.4.21.10</ecNumber>
    </recommendedName>
</protein>
<dbReference type="InterPro" id="IPR018114">
    <property type="entry name" value="TRYPSIN_HIS"/>
</dbReference>
<keyword evidence="12" id="KW-1185">Reference proteome</keyword>
<proteinExistence type="predicted"/>
<evidence type="ECO:0000256" key="7">
    <source>
        <dbReference type="ARBA" id="ARBA00023157"/>
    </source>
</evidence>
<reference evidence="11" key="1">
    <citation type="submission" date="2025-05" db="UniProtKB">
        <authorList>
            <consortium name="Ensembl"/>
        </authorList>
    </citation>
    <scope>IDENTIFICATION</scope>
</reference>
<comment type="catalytic activity">
    <reaction evidence="1">
        <text>Preferential cleavage: Arg-|-Xaa, Lys-|-Xaa.</text>
        <dbReference type="EC" id="3.4.21.10"/>
    </reaction>
</comment>
<dbReference type="CDD" id="cd00190">
    <property type="entry name" value="Tryp_SPc"/>
    <property type="match status" value="1"/>
</dbReference>
<evidence type="ECO:0000313" key="10">
    <source>
        <dbReference type="Ensembl" id="ENSCCEP00000016562.1"/>
    </source>
</evidence>
<dbReference type="Pfam" id="PF00089">
    <property type="entry name" value="Trypsin"/>
    <property type="match status" value="1"/>
</dbReference>